<proteinExistence type="predicted"/>
<dbReference type="HOGENOM" id="CLU_1390337_0_0_1"/>
<organism evidence="1 2">
    <name type="scientific">Galerina marginata (strain CBS 339.88)</name>
    <dbReference type="NCBI Taxonomy" id="685588"/>
    <lineage>
        <taxon>Eukaryota</taxon>
        <taxon>Fungi</taxon>
        <taxon>Dikarya</taxon>
        <taxon>Basidiomycota</taxon>
        <taxon>Agaricomycotina</taxon>
        <taxon>Agaricomycetes</taxon>
        <taxon>Agaricomycetidae</taxon>
        <taxon>Agaricales</taxon>
        <taxon>Agaricineae</taxon>
        <taxon>Strophariaceae</taxon>
        <taxon>Galerina</taxon>
    </lineage>
</organism>
<dbReference type="AlphaFoldDB" id="A0A067SFP3"/>
<evidence type="ECO:0000313" key="2">
    <source>
        <dbReference type="Proteomes" id="UP000027222"/>
    </source>
</evidence>
<protein>
    <submittedName>
        <fullName evidence="1">Uncharacterized protein</fullName>
    </submittedName>
</protein>
<keyword evidence="2" id="KW-1185">Reference proteome</keyword>
<accession>A0A067SFP3</accession>
<dbReference type="EMBL" id="KL142440">
    <property type="protein sequence ID" value="KDR65573.1"/>
    <property type="molecule type" value="Genomic_DNA"/>
</dbReference>
<gene>
    <name evidence="1" type="ORF">GALMADRAFT_148574</name>
</gene>
<name>A0A067SFP3_GALM3</name>
<reference evidence="2" key="1">
    <citation type="journal article" date="2014" name="Proc. Natl. Acad. Sci. U.S.A.">
        <title>Extensive sampling of basidiomycete genomes demonstrates inadequacy of the white-rot/brown-rot paradigm for wood decay fungi.</title>
        <authorList>
            <person name="Riley R."/>
            <person name="Salamov A.A."/>
            <person name="Brown D.W."/>
            <person name="Nagy L.G."/>
            <person name="Floudas D."/>
            <person name="Held B.W."/>
            <person name="Levasseur A."/>
            <person name="Lombard V."/>
            <person name="Morin E."/>
            <person name="Otillar R."/>
            <person name="Lindquist E.A."/>
            <person name="Sun H."/>
            <person name="LaButti K.M."/>
            <person name="Schmutz J."/>
            <person name="Jabbour D."/>
            <person name="Luo H."/>
            <person name="Baker S.E."/>
            <person name="Pisabarro A.G."/>
            <person name="Walton J.D."/>
            <person name="Blanchette R.A."/>
            <person name="Henrissat B."/>
            <person name="Martin F."/>
            <person name="Cullen D."/>
            <person name="Hibbett D.S."/>
            <person name="Grigoriev I.V."/>
        </authorList>
    </citation>
    <scope>NUCLEOTIDE SEQUENCE [LARGE SCALE GENOMIC DNA]</scope>
    <source>
        <strain evidence="2">CBS 339.88</strain>
    </source>
</reference>
<sequence>MPPVRSTRCTIITAKGLVREGENGVEKDLPEVLGIHYPPTGPRVLQSFKVIKSENLPIPFIYVLPVFDLNDFPRRWIPYDITVNLGRYSFDIKGYIDRTKSPNTLVADIVPDIPFRGELVIFERGRKGSFKANMGPARSQIHRFAIEAYIKHITKARDPCLYPARVISDSICRCGKHLVGCGDLDVAHAAFTVTQT</sequence>
<evidence type="ECO:0000313" key="1">
    <source>
        <dbReference type="EMBL" id="KDR65573.1"/>
    </source>
</evidence>
<dbReference type="Proteomes" id="UP000027222">
    <property type="component" value="Unassembled WGS sequence"/>
</dbReference>